<feature type="binding site" evidence="4">
    <location>
        <begin position="341"/>
        <end position="344"/>
    </location>
    <ligand>
        <name>GTP</name>
        <dbReference type="ChEBI" id="CHEBI:37565"/>
    </ligand>
</feature>
<feature type="binding site" evidence="4">
    <location>
        <begin position="63"/>
        <end position="68"/>
    </location>
    <ligand>
        <name>GTP</name>
        <dbReference type="ChEBI" id="CHEBI:37565"/>
    </ligand>
</feature>
<dbReference type="AlphaFoldDB" id="A0A060S4N8"/>
<dbReference type="InterPro" id="IPR001019">
    <property type="entry name" value="Gprotein_alpha_su"/>
</dbReference>
<dbReference type="PRINTS" id="PR00318">
    <property type="entry name" value="GPROTEINA"/>
</dbReference>
<evidence type="ECO:0000256" key="5">
    <source>
        <dbReference type="PIRSR" id="PIRSR601019-2"/>
    </source>
</evidence>
<dbReference type="SUPFAM" id="SSF52540">
    <property type="entry name" value="P-loop containing nucleoside triphosphate hydrolases"/>
    <property type="match status" value="1"/>
</dbReference>
<dbReference type="GO" id="GO:0031683">
    <property type="term" value="F:G-protein beta/gamma-subunit complex binding"/>
    <property type="evidence" value="ECO:0007669"/>
    <property type="project" value="InterPro"/>
</dbReference>
<dbReference type="OrthoDB" id="5817230at2759"/>
<evidence type="ECO:0000313" key="7">
    <source>
        <dbReference type="EMBL" id="CDO69402.1"/>
    </source>
</evidence>
<dbReference type="SMART" id="SM00275">
    <property type="entry name" value="G_alpha"/>
    <property type="match status" value="1"/>
</dbReference>
<evidence type="ECO:0000256" key="4">
    <source>
        <dbReference type="PIRSR" id="PIRSR601019-1"/>
    </source>
</evidence>
<evidence type="ECO:0000256" key="2">
    <source>
        <dbReference type="ARBA" id="ARBA00023134"/>
    </source>
</evidence>
<dbReference type="InterPro" id="IPR027417">
    <property type="entry name" value="P-loop_NTPase"/>
</dbReference>
<dbReference type="HOGENOM" id="CLU_014184_1_1_1"/>
<keyword evidence="2 4" id="KW-0342">GTP-binding</keyword>
<dbReference type="GO" id="GO:0007188">
    <property type="term" value="P:adenylate cyclase-modulating G protein-coupled receptor signaling pathway"/>
    <property type="evidence" value="ECO:0007669"/>
    <property type="project" value="TreeGrafter"/>
</dbReference>
<keyword evidence="5" id="KW-0460">Magnesium</keyword>
<feature type="binding site" evidence="4">
    <location>
        <position position="403"/>
    </location>
    <ligand>
        <name>GTP</name>
        <dbReference type="ChEBI" id="CHEBI:37565"/>
    </ligand>
</feature>
<feature type="binding site" evidence="4">
    <location>
        <begin position="242"/>
        <end position="248"/>
    </location>
    <ligand>
        <name>GTP</name>
        <dbReference type="ChEBI" id="CHEBI:37565"/>
    </ligand>
</feature>
<dbReference type="Gene3D" id="1.10.400.10">
    <property type="entry name" value="GI Alpha 1, domain 2-like"/>
    <property type="match status" value="1"/>
</dbReference>
<feature type="compositionally biased region" description="Basic and acidic residues" evidence="6">
    <location>
        <begin position="18"/>
        <end position="29"/>
    </location>
</feature>
<name>A0A060S4N8_PYCCI</name>
<keyword evidence="3" id="KW-0807">Transducer</keyword>
<comment type="caution">
    <text evidence="7">The sequence shown here is derived from an EMBL/GenBank/DDBJ whole genome shotgun (WGS) entry which is preliminary data.</text>
</comment>
<dbReference type="GO" id="GO:0005834">
    <property type="term" value="C:heterotrimeric G-protein complex"/>
    <property type="evidence" value="ECO:0007669"/>
    <property type="project" value="TreeGrafter"/>
</dbReference>
<feature type="binding site" evidence="4">
    <location>
        <begin position="272"/>
        <end position="276"/>
    </location>
    <ligand>
        <name>GTP</name>
        <dbReference type="ChEBI" id="CHEBI:37565"/>
    </ligand>
</feature>
<feature type="binding site" evidence="5">
    <location>
        <position position="67"/>
    </location>
    <ligand>
        <name>Mg(2+)</name>
        <dbReference type="ChEBI" id="CHEBI:18420"/>
    </ligand>
</feature>
<accession>A0A060S4N8</accession>
<organism evidence="7 8">
    <name type="scientific">Pycnoporus cinnabarinus</name>
    <name type="common">Cinnabar-red polypore</name>
    <name type="synonym">Trametes cinnabarina</name>
    <dbReference type="NCBI Taxonomy" id="5643"/>
    <lineage>
        <taxon>Eukaryota</taxon>
        <taxon>Fungi</taxon>
        <taxon>Dikarya</taxon>
        <taxon>Basidiomycota</taxon>
        <taxon>Agaricomycotina</taxon>
        <taxon>Agaricomycetes</taxon>
        <taxon>Polyporales</taxon>
        <taxon>Polyporaceae</taxon>
        <taxon>Trametes</taxon>
    </lineage>
</organism>
<dbReference type="STRING" id="5643.A0A060S4N8"/>
<reference evidence="7" key="1">
    <citation type="submission" date="2014-01" db="EMBL/GenBank/DDBJ databases">
        <title>The genome of the white-rot fungus Pycnoporus cinnabarinus: a basidiomycete model with a versatile arsenal for lignocellulosic biomass breakdown.</title>
        <authorList>
            <person name="Levasseur A."/>
            <person name="Lomascolo A."/>
            <person name="Ruiz-Duenas F.J."/>
            <person name="Uzan E."/>
            <person name="Piumi F."/>
            <person name="Kues U."/>
            <person name="Ram A.F.J."/>
            <person name="Murat C."/>
            <person name="Haon M."/>
            <person name="Benoit I."/>
            <person name="Arfi Y."/>
            <person name="Chevret D."/>
            <person name="Drula E."/>
            <person name="Kwon M.J."/>
            <person name="Gouret P."/>
            <person name="Lesage-Meessen L."/>
            <person name="Lombard V."/>
            <person name="Mariette J."/>
            <person name="Noirot C."/>
            <person name="Park J."/>
            <person name="Patyshakuliyeva A."/>
            <person name="Wieneger R.A.B."/>
            <person name="Wosten H.A.B."/>
            <person name="Martin F."/>
            <person name="Coutinho P.M."/>
            <person name="de Vries R."/>
            <person name="Martinez A.T."/>
            <person name="Klopp C."/>
            <person name="Pontarotti P."/>
            <person name="Henrissat B."/>
            <person name="Record E."/>
        </authorList>
    </citation>
    <scope>NUCLEOTIDE SEQUENCE [LARGE SCALE GENOMIC DNA]</scope>
    <source>
        <strain evidence="7">BRFM137</strain>
    </source>
</reference>
<dbReference type="Proteomes" id="UP000029665">
    <property type="component" value="Unassembled WGS sequence"/>
</dbReference>
<keyword evidence="5" id="KW-0479">Metal-binding</keyword>
<dbReference type="InterPro" id="IPR011025">
    <property type="entry name" value="GproteinA_insert"/>
</dbReference>
<evidence type="ECO:0000256" key="3">
    <source>
        <dbReference type="ARBA" id="ARBA00023224"/>
    </source>
</evidence>
<dbReference type="OMA" id="LCPMSGF"/>
<dbReference type="PANTHER" id="PTHR10218:SF360">
    <property type="entry name" value="GUANINE NUCLEOTIDE-BINDING PROTEIN SUBUNIT ALPHA HOMOLOG"/>
    <property type="match status" value="1"/>
</dbReference>
<dbReference type="Gene3D" id="3.40.50.300">
    <property type="entry name" value="P-loop containing nucleotide triphosphate hydrolases"/>
    <property type="match status" value="2"/>
</dbReference>
<proteinExistence type="predicted"/>
<sequence>MSSNVWPPPPPKNESEDEKAARLAAEKEAKRISDEIDRALEHERQELRKHRPQTKILLLGQAESGKSTMIKNFQLYFCPSSFQAETVAWRAVIHLNLARFVNYLLYVLSNTNAGSGGKKGDPNKDYRMFQMRLSPLKADEGPGLRFETVPEVSVRGGTGWKAFIRGRRRGSQSRMMTNPEEVNDARRILDACKEDIVALWKSPAILALEKEGVDLHHHARYFVEHAARVADMKYTPTPDDILRARLRTVGVEEHRMVMETAAEKGEEWVLYDVGGQRSQRASWASYFEDVNAMIFLCPMSGFNQRLAEDRSVNRLYDSMELWDTVCRSRLLSKATFILLLNKADLLHAKLKAGIRFSDYVKNYDEDQPNTVDAVSAYLRKEMMEIHRVYSPRKRQLHVHITCAIDPTLMAAVLNSMRDVILVEMLHQTTLL</sequence>
<protein>
    <recommendedName>
        <fullName evidence="9">G-protein alpha subunit</fullName>
    </recommendedName>
</protein>
<dbReference type="GO" id="GO:0003924">
    <property type="term" value="F:GTPase activity"/>
    <property type="evidence" value="ECO:0007669"/>
    <property type="project" value="InterPro"/>
</dbReference>
<evidence type="ECO:0008006" key="9">
    <source>
        <dbReference type="Google" id="ProtNLM"/>
    </source>
</evidence>
<keyword evidence="1 4" id="KW-0547">Nucleotide-binding</keyword>
<dbReference type="EMBL" id="CCBP010000041">
    <property type="protein sequence ID" value="CDO69402.1"/>
    <property type="molecule type" value="Genomic_DNA"/>
</dbReference>
<dbReference type="GO" id="GO:0005737">
    <property type="term" value="C:cytoplasm"/>
    <property type="evidence" value="ECO:0007669"/>
    <property type="project" value="TreeGrafter"/>
</dbReference>
<evidence type="ECO:0000313" key="8">
    <source>
        <dbReference type="Proteomes" id="UP000029665"/>
    </source>
</evidence>
<dbReference type="GO" id="GO:0005525">
    <property type="term" value="F:GTP binding"/>
    <property type="evidence" value="ECO:0007669"/>
    <property type="project" value="UniProtKB-KW"/>
</dbReference>
<dbReference type="FunFam" id="3.40.50.300:FF:000720">
    <property type="entry name" value="Guanine nucleotide-binding protein G(k) subunit alpha"/>
    <property type="match status" value="1"/>
</dbReference>
<dbReference type="PROSITE" id="PS51882">
    <property type="entry name" value="G_ALPHA"/>
    <property type="match status" value="1"/>
</dbReference>
<dbReference type="PANTHER" id="PTHR10218">
    <property type="entry name" value="GTP-BINDING PROTEIN ALPHA SUBUNIT"/>
    <property type="match status" value="1"/>
</dbReference>
<dbReference type="GO" id="GO:0046872">
    <property type="term" value="F:metal ion binding"/>
    <property type="evidence" value="ECO:0007669"/>
    <property type="project" value="UniProtKB-KW"/>
</dbReference>
<feature type="region of interest" description="Disordered" evidence="6">
    <location>
        <begin position="1"/>
        <end position="29"/>
    </location>
</feature>
<evidence type="ECO:0000256" key="1">
    <source>
        <dbReference type="ARBA" id="ARBA00022741"/>
    </source>
</evidence>
<dbReference type="SUPFAM" id="SSF47895">
    <property type="entry name" value="Transducin (alpha subunit), insertion domain"/>
    <property type="match status" value="1"/>
</dbReference>
<dbReference type="GO" id="GO:0001664">
    <property type="term" value="F:G protein-coupled receptor binding"/>
    <property type="evidence" value="ECO:0007669"/>
    <property type="project" value="TreeGrafter"/>
</dbReference>
<feature type="compositionally biased region" description="Pro residues" evidence="6">
    <location>
        <begin position="1"/>
        <end position="12"/>
    </location>
</feature>
<evidence type="ECO:0000256" key="6">
    <source>
        <dbReference type="SAM" id="MobiDB-lite"/>
    </source>
</evidence>
<dbReference type="Pfam" id="PF00503">
    <property type="entry name" value="G-alpha"/>
    <property type="match status" value="1"/>
</dbReference>
<feature type="binding site" evidence="5">
    <location>
        <position position="248"/>
    </location>
    <ligand>
        <name>Mg(2+)</name>
        <dbReference type="ChEBI" id="CHEBI:18420"/>
    </ligand>
</feature>
<gene>
    <name evidence="7" type="ORF">BN946_scf184270.g5</name>
</gene>
<keyword evidence="8" id="KW-1185">Reference proteome</keyword>